<dbReference type="GO" id="GO:0005829">
    <property type="term" value="C:cytosol"/>
    <property type="evidence" value="ECO:0007669"/>
    <property type="project" value="TreeGrafter"/>
</dbReference>
<comment type="caution">
    <text evidence="4">The sequence shown here is derived from an EMBL/GenBank/DDBJ whole genome shotgun (WGS) entry which is preliminary data.</text>
</comment>
<evidence type="ECO:0000313" key="4">
    <source>
        <dbReference type="EMBL" id="NER11801.1"/>
    </source>
</evidence>
<dbReference type="Pfam" id="PF01381">
    <property type="entry name" value="HTH_3"/>
    <property type="match status" value="1"/>
</dbReference>
<sequence>MENLGNLLKEARLLKGLTQEELADRTNINLRTIQRIENGENKPRLNTVRSLAGELGIELDSIAEHLAMTKKRSIGDLVAEGFFLLVLNFVMMGIFGYLTLDSNANLNSKFAAVLLSFLIPIFIVYQTKSMNNLERTLKYGVGFLLYFILVMVLHGFIVGFGSLLFPCFAIALASLYYGKRLVSKSE</sequence>
<gene>
    <name evidence="4" type="ORF">GWK09_14840</name>
</gene>
<feature type="transmembrane region" description="Helical" evidence="2">
    <location>
        <begin position="106"/>
        <end position="125"/>
    </location>
</feature>
<dbReference type="InterPro" id="IPR010982">
    <property type="entry name" value="Lambda_DNA-bd_dom_sf"/>
</dbReference>
<keyword evidence="2" id="KW-0812">Transmembrane</keyword>
<dbReference type="EMBL" id="JAABOP010000019">
    <property type="protein sequence ID" value="NER11801.1"/>
    <property type="molecule type" value="Genomic_DNA"/>
</dbReference>
<keyword evidence="1" id="KW-0238">DNA-binding</keyword>
<feature type="transmembrane region" description="Helical" evidence="2">
    <location>
        <begin position="77"/>
        <end position="100"/>
    </location>
</feature>
<evidence type="ECO:0000256" key="2">
    <source>
        <dbReference type="SAM" id="Phobius"/>
    </source>
</evidence>
<dbReference type="GO" id="GO:0003700">
    <property type="term" value="F:DNA-binding transcription factor activity"/>
    <property type="evidence" value="ECO:0007669"/>
    <property type="project" value="TreeGrafter"/>
</dbReference>
<evidence type="ECO:0000259" key="3">
    <source>
        <dbReference type="PROSITE" id="PS50943"/>
    </source>
</evidence>
<dbReference type="Gene3D" id="1.10.260.40">
    <property type="entry name" value="lambda repressor-like DNA-binding domains"/>
    <property type="match status" value="1"/>
</dbReference>
<keyword evidence="2" id="KW-1133">Transmembrane helix</keyword>
<dbReference type="InterPro" id="IPR050807">
    <property type="entry name" value="TransReg_Diox_bact_type"/>
</dbReference>
<keyword evidence="5" id="KW-1185">Reference proteome</keyword>
<dbReference type="PANTHER" id="PTHR46797">
    <property type="entry name" value="HTH-TYPE TRANSCRIPTIONAL REGULATOR"/>
    <property type="match status" value="1"/>
</dbReference>
<proteinExistence type="predicted"/>
<dbReference type="InterPro" id="IPR001387">
    <property type="entry name" value="Cro/C1-type_HTH"/>
</dbReference>
<dbReference type="CDD" id="cd00093">
    <property type="entry name" value="HTH_XRE"/>
    <property type="match status" value="1"/>
</dbReference>
<accession>A0A6P0UEU4</accession>
<dbReference type="Proteomes" id="UP000468443">
    <property type="component" value="Unassembled WGS sequence"/>
</dbReference>
<feature type="domain" description="HTH cro/C1-type" evidence="3">
    <location>
        <begin position="8"/>
        <end position="62"/>
    </location>
</feature>
<keyword evidence="2" id="KW-0472">Membrane</keyword>
<protein>
    <submittedName>
        <fullName evidence="4">Helix-turn-helix domain-containing protein</fullName>
    </submittedName>
</protein>
<evidence type="ECO:0000256" key="1">
    <source>
        <dbReference type="ARBA" id="ARBA00023125"/>
    </source>
</evidence>
<feature type="transmembrane region" description="Helical" evidence="2">
    <location>
        <begin position="137"/>
        <end position="157"/>
    </location>
</feature>
<dbReference type="GO" id="GO:0003677">
    <property type="term" value="F:DNA binding"/>
    <property type="evidence" value="ECO:0007669"/>
    <property type="project" value="UniProtKB-KW"/>
</dbReference>
<dbReference type="SMART" id="SM00530">
    <property type="entry name" value="HTH_XRE"/>
    <property type="match status" value="1"/>
</dbReference>
<reference evidence="4 5" key="1">
    <citation type="submission" date="2020-01" db="EMBL/GenBank/DDBJ databases">
        <title>Muriicola jejuensis KCTC 22299.</title>
        <authorList>
            <person name="Wang G."/>
        </authorList>
    </citation>
    <scope>NUCLEOTIDE SEQUENCE [LARGE SCALE GENOMIC DNA]</scope>
    <source>
        <strain evidence="4 5">KCTC 22299</strain>
    </source>
</reference>
<evidence type="ECO:0000313" key="5">
    <source>
        <dbReference type="Proteomes" id="UP000468443"/>
    </source>
</evidence>
<dbReference type="PANTHER" id="PTHR46797:SF1">
    <property type="entry name" value="METHYLPHOSPHONATE SYNTHASE"/>
    <property type="match status" value="1"/>
</dbReference>
<organism evidence="4 5">
    <name type="scientific">Muriicola jejuensis</name>
    <dbReference type="NCBI Taxonomy" id="504488"/>
    <lineage>
        <taxon>Bacteria</taxon>
        <taxon>Pseudomonadati</taxon>
        <taxon>Bacteroidota</taxon>
        <taxon>Flavobacteriia</taxon>
        <taxon>Flavobacteriales</taxon>
        <taxon>Flavobacteriaceae</taxon>
        <taxon>Muriicola</taxon>
    </lineage>
</organism>
<dbReference type="AlphaFoldDB" id="A0A6P0UEU4"/>
<dbReference type="PROSITE" id="PS50943">
    <property type="entry name" value="HTH_CROC1"/>
    <property type="match status" value="1"/>
</dbReference>
<name>A0A6P0UEU4_9FLAO</name>
<dbReference type="SUPFAM" id="SSF47413">
    <property type="entry name" value="lambda repressor-like DNA-binding domains"/>
    <property type="match status" value="1"/>
</dbReference>
<dbReference type="RefSeq" id="WP_163694256.1">
    <property type="nucleotide sequence ID" value="NZ_FXTW01000017.1"/>
</dbReference>